<gene>
    <name evidence="3" type="ORF">HMPREF1044_0450</name>
</gene>
<dbReference type="Gene3D" id="3.30.1180.10">
    <property type="match status" value="1"/>
</dbReference>
<dbReference type="Pfam" id="PF02645">
    <property type="entry name" value="DegV"/>
    <property type="match status" value="1"/>
</dbReference>
<dbReference type="AlphaFoldDB" id="A0AAD2SV25"/>
<dbReference type="InterPro" id="IPR043168">
    <property type="entry name" value="DegV_C"/>
</dbReference>
<dbReference type="EMBL" id="AICQ01000037">
    <property type="protein sequence ID" value="EID19754.1"/>
    <property type="molecule type" value="Genomic_DNA"/>
</dbReference>
<dbReference type="PROSITE" id="PS51482">
    <property type="entry name" value="DEGV"/>
    <property type="match status" value="1"/>
</dbReference>
<protein>
    <recommendedName>
        <fullName evidence="5">DegV family protein in cluster with TrmH family tRNA/rRNA methyltransferase YacO</fullName>
    </recommendedName>
</protein>
<organism evidence="3 4">
    <name type="scientific">Streptococcus constellatus subsp. constellatus SK53</name>
    <dbReference type="NCBI Taxonomy" id="1095730"/>
    <lineage>
        <taxon>Bacteria</taxon>
        <taxon>Bacillati</taxon>
        <taxon>Bacillota</taxon>
        <taxon>Bacilli</taxon>
        <taxon>Lactobacillales</taxon>
        <taxon>Streptococcaceae</taxon>
        <taxon>Streptococcus</taxon>
        <taxon>Streptococcus anginosus group</taxon>
    </lineage>
</organism>
<dbReference type="Proteomes" id="UP000005070">
    <property type="component" value="Unassembled WGS sequence"/>
</dbReference>
<reference evidence="3 4" key="1">
    <citation type="submission" date="2012-01" db="EMBL/GenBank/DDBJ databases">
        <authorList>
            <person name="Harkins D.M."/>
            <person name="Madupu R."/>
            <person name="Durkin A.S."/>
            <person name="Torralba M."/>
            <person name="Methe B."/>
            <person name="Sutton G.G."/>
            <person name="Nelson K.E."/>
        </authorList>
    </citation>
    <scope>NUCLEOTIDE SEQUENCE [LARGE SCALE GENOMIC DNA]</scope>
    <source>
        <strain evidence="3 4">SK53</strain>
    </source>
</reference>
<evidence type="ECO:0008006" key="5">
    <source>
        <dbReference type="Google" id="ProtNLM"/>
    </source>
</evidence>
<evidence type="ECO:0000256" key="1">
    <source>
        <dbReference type="ARBA" id="ARBA00003238"/>
    </source>
</evidence>
<dbReference type="Gene3D" id="2.20.28.50">
    <property type="entry name" value="degv family protein"/>
    <property type="match status" value="1"/>
</dbReference>
<accession>A0AAD2SV25</accession>
<dbReference type="InterPro" id="IPR050270">
    <property type="entry name" value="DegV_domain_contain"/>
</dbReference>
<dbReference type="GO" id="GO:0008289">
    <property type="term" value="F:lipid binding"/>
    <property type="evidence" value="ECO:0007669"/>
    <property type="project" value="UniProtKB-KW"/>
</dbReference>
<name>A0AAD2SV25_STRCV</name>
<dbReference type="InterPro" id="IPR003797">
    <property type="entry name" value="DegV"/>
</dbReference>
<keyword evidence="2" id="KW-0446">Lipid-binding</keyword>
<evidence type="ECO:0000313" key="4">
    <source>
        <dbReference type="Proteomes" id="UP000005070"/>
    </source>
</evidence>
<evidence type="ECO:0000313" key="3">
    <source>
        <dbReference type="EMBL" id="EID19754.1"/>
    </source>
</evidence>
<dbReference type="Gene3D" id="3.40.50.10440">
    <property type="entry name" value="Dihydroxyacetone kinase, domain 1"/>
    <property type="match status" value="1"/>
</dbReference>
<comment type="function">
    <text evidence="1">May bind long-chain fatty acids, such as palmitate, and may play a role in lipid transport or fatty acid metabolism.</text>
</comment>
<evidence type="ECO:0000256" key="2">
    <source>
        <dbReference type="ARBA" id="ARBA00023121"/>
    </source>
</evidence>
<dbReference type="SUPFAM" id="SSF82549">
    <property type="entry name" value="DAK1/DegV-like"/>
    <property type="match status" value="1"/>
</dbReference>
<dbReference type="PANTHER" id="PTHR33434:SF3">
    <property type="entry name" value="DEGV DOMAIN-CONTAINING PROTEIN YITS"/>
    <property type="match status" value="1"/>
</dbReference>
<comment type="caution">
    <text evidence="3">The sequence shown here is derived from an EMBL/GenBank/DDBJ whole genome shotgun (WGS) entry which is preliminary data.</text>
</comment>
<dbReference type="PANTHER" id="PTHR33434">
    <property type="entry name" value="DEGV DOMAIN-CONTAINING PROTEIN DR_1986-RELATED"/>
    <property type="match status" value="1"/>
</dbReference>
<sequence length="309" mass="33632">MSYGQSNLTQFIENDGEKRKMTFKILTDSTADLPESWALENDVQILGLTIQLDGETYETVGDKKLTSEQLLSKMESGSQPTTSQINVGQFEAIFRHYAEIGMPVLYIAFASLLSGTYQSAVMARDIVLEDFPEAVIQMIDTKAASMGEGLLVMKAVEAKTAGQSLEQVVTLIESLLPKVRTYFLVDDLNHLMRGGRISKTAALMGNLVNIKPIIAVKADGRLDSVAKVRGKKKAHAEVVRMTLEGISDPRVVIAYAGSNSQDVAQVLKEQLLLSDQVNEVLILPLGPVIATHTGPGTLGLFSIAYENQD</sequence>
<proteinExistence type="predicted"/>
<dbReference type="NCBIfam" id="TIGR00762">
    <property type="entry name" value="DegV"/>
    <property type="match status" value="1"/>
</dbReference>